<feature type="chain" id="PRO_5038402564" description="Lipoprotein" evidence="2">
    <location>
        <begin position="21"/>
        <end position="251"/>
    </location>
</feature>
<evidence type="ECO:0000313" key="4">
    <source>
        <dbReference type="Proteomes" id="UP000585258"/>
    </source>
</evidence>
<name>A0A7X0SCB9_9CLOT</name>
<feature type="signal peptide" evidence="2">
    <location>
        <begin position="1"/>
        <end position="20"/>
    </location>
</feature>
<protein>
    <recommendedName>
        <fullName evidence="5">Lipoprotein</fullName>
    </recommendedName>
</protein>
<evidence type="ECO:0000256" key="2">
    <source>
        <dbReference type="SAM" id="SignalP"/>
    </source>
</evidence>
<evidence type="ECO:0008006" key="5">
    <source>
        <dbReference type="Google" id="ProtNLM"/>
    </source>
</evidence>
<accession>A0A7X0SCB9</accession>
<dbReference type="AlphaFoldDB" id="A0A7X0SCB9"/>
<reference evidence="3 4" key="1">
    <citation type="submission" date="2020-08" db="EMBL/GenBank/DDBJ databases">
        <title>Clostridia isolated from Swiss meat.</title>
        <authorList>
            <person name="Wambui J."/>
            <person name="Stevens M.J.A."/>
            <person name="Stephan R."/>
        </authorList>
    </citation>
    <scope>NUCLEOTIDE SEQUENCE [LARGE SCALE GENOMIC DNA]</scope>
    <source>
        <strain evidence="3 4">CM001</strain>
    </source>
</reference>
<evidence type="ECO:0000256" key="1">
    <source>
        <dbReference type="SAM" id="MobiDB-lite"/>
    </source>
</evidence>
<feature type="region of interest" description="Disordered" evidence="1">
    <location>
        <begin position="40"/>
        <end position="72"/>
    </location>
</feature>
<dbReference type="Proteomes" id="UP000585258">
    <property type="component" value="Unassembled WGS sequence"/>
</dbReference>
<gene>
    <name evidence="3" type="ORF">H7E68_09945</name>
</gene>
<evidence type="ECO:0000313" key="3">
    <source>
        <dbReference type="EMBL" id="MBB6715048.1"/>
    </source>
</evidence>
<feature type="compositionally biased region" description="Basic and acidic residues" evidence="1">
    <location>
        <begin position="40"/>
        <end position="67"/>
    </location>
</feature>
<dbReference type="EMBL" id="JACKWY010000005">
    <property type="protein sequence ID" value="MBB6715048.1"/>
    <property type="molecule type" value="Genomic_DNA"/>
</dbReference>
<proteinExistence type="predicted"/>
<dbReference type="PROSITE" id="PS51257">
    <property type="entry name" value="PROKAR_LIPOPROTEIN"/>
    <property type="match status" value="1"/>
</dbReference>
<keyword evidence="2" id="KW-0732">Signal</keyword>
<comment type="caution">
    <text evidence="3">The sequence shown here is derived from an EMBL/GenBank/DDBJ whole genome shotgun (WGS) entry which is preliminary data.</text>
</comment>
<organism evidence="3 4">
    <name type="scientific">Clostridium gasigenes</name>
    <dbReference type="NCBI Taxonomy" id="94869"/>
    <lineage>
        <taxon>Bacteria</taxon>
        <taxon>Bacillati</taxon>
        <taxon>Bacillota</taxon>
        <taxon>Clostridia</taxon>
        <taxon>Eubacteriales</taxon>
        <taxon>Clostridiaceae</taxon>
        <taxon>Clostridium</taxon>
    </lineage>
</organism>
<dbReference type="RefSeq" id="WP_185164489.1">
    <property type="nucleotide sequence ID" value="NZ_JACKWY010000005.1"/>
</dbReference>
<sequence length="251" mass="27681">MNVKKTMLVVMLVSSMTVGLMGCSTINDFVNNIEKKNEKTEKIDENDKDTNEGTAKEEKKNADDNKPVADSTKVSNKTLNIGMFVPNGSYEVKCEGSDVISNDNFIKGDGTSYQVVGTTGKGPVINVYSIKNGGLNKVFTGDLTDKEMKDIGKINYLSKNDKSQELLILNEPLKVGTKWDNKEIVEVGENLKLDKETLKGAYIKTWEQVKSNGKKTVKVYYYSEGLGCVKYDVLLDGVSVEKSTVTSVTKK</sequence>